<protein>
    <submittedName>
        <fullName evidence="9">Arabinan endo-1,5-alpha-L-arabinosidase</fullName>
        <ecNumber evidence="9">3.2.1.99</ecNumber>
    </submittedName>
</protein>
<dbReference type="SUPFAM" id="SSF75005">
    <property type="entry name" value="Arabinanase/levansucrase/invertase"/>
    <property type="match status" value="1"/>
</dbReference>
<dbReference type="PANTHER" id="PTHR43301:SF3">
    <property type="entry name" value="ARABINAN ENDO-1,5-ALPHA-L-ARABINOSIDASE A-RELATED"/>
    <property type="match status" value="1"/>
</dbReference>
<evidence type="ECO:0000256" key="7">
    <source>
        <dbReference type="PIRSR" id="PIRSR606710-2"/>
    </source>
</evidence>
<dbReference type="RefSeq" id="WP_307299225.1">
    <property type="nucleotide sequence ID" value="NZ_JAUSXV010000001.1"/>
</dbReference>
<keyword evidence="4 5" id="KW-0326">Glycosidase</keyword>
<dbReference type="PANTHER" id="PTHR43301">
    <property type="entry name" value="ARABINAN ENDO-1,5-ALPHA-L-ARABINOSIDASE"/>
    <property type="match status" value="1"/>
</dbReference>
<dbReference type="GO" id="GO:0046558">
    <property type="term" value="F:arabinan endo-1,5-alpha-L-arabinosidase activity"/>
    <property type="evidence" value="ECO:0007669"/>
    <property type="project" value="UniProtKB-EC"/>
</dbReference>
<dbReference type="InterPro" id="IPR016840">
    <property type="entry name" value="Glyco_hydro_43_endo_a_Ara-ase"/>
</dbReference>
<dbReference type="InterPro" id="IPR006710">
    <property type="entry name" value="Glyco_hydro_43"/>
</dbReference>
<keyword evidence="10" id="KW-1185">Reference proteome</keyword>
<dbReference type="InterPro" id="IPR023296">
    <property type="entry name" value="Glyco_hydro_beta-prop_sf"/>
</dbReference>
<evidence type="ECO:0000313" key="9">
    <source>
        <dbReference type="EMBL" id="MDQ0649691.1"/>
    </source>
</evidence>
<name>A0AAW8F1K7_9MICO</name>
<dbReference type="AlphaFoldDB" id="A0AAW8F1K7"/>
<keyword evidence="8" id="KW-0732">Signal</keyword>
<comment type="similarity">
    <text evidence="2 5">Belongs to the glycosyl hydrolase 43 family.</text>
</comment>
<dbReference type="Gene3D" id="2.115.10.20">
    <property type="entry name" value="Glycosyl hydrolase domain, family 43"/>
    <property type="match status" value="1"/>
</dbReference>
<dbReference type="PIRSF" id="PIRSF026534">
    <property type="entry name" value="Endo_alpha-L-arabinosidase"/>
    <property type="match status" value="1"/>
</dbReference>
<feature type="chain" id="PRO_5043364608" evidence="8">
    <location>
        <begin position="31"/>
        <end position="328"/>
    </location>
</feature>
<dbReference type="EMBL" id="JAUSXV010000001">
    <property type="protein sequence ID" value="MDQ0649691.1"/>
    <property type="molecule type" value="Genomic_DNA"/>
</dbReference>
<evidence type="ECO:0000256" key="8">
    <source>
        <dbReference type="SAM" id="SignalP"/>
    </source>
</evidence>
<feature type="active site" description="Proton acceptor" evidence="6">
    <location>
        <position position="41"/>
    </location>
</feature>
<comment type="pathway">
    <text evidence="1 5">Glycan metabolism; L-arabinan degradation.</text>
</comment>
<evidence type="ECO:0000256" key="1">
    <source>
        <dbReference type="ARBA" id="ARBA00004834"/>
    </source>
</evidence>
<dbReference type="Pfam" id="PF04616">
    <property type="entry name" value="Glyco_hydro_43"/>
    <property type="match status" value="1"/>
</dbReference>
<proteinExistence type="inferred from homology"/>
<accession>A0AAW8F1K7</accession>
<evidence type="ECO:0000256" key="2">
    <source>
        <dbReference type="ARBA" id="ARBA00009865"/>
    </source>
</evidence>
<evidence type="ECO:0000256" key="3">
    <source>
        <dbReference type="ARBA" id="ARBA00022801"/>
    </source>
</evidence>
<evidence type="ECO:0000256" key="5">
    <source>
        <dbReference type="PIRNR" id="PIRNR026534"/>
    </source>
</evidence>
<evidence type="ECO:0000256" key="6">
    <source>
        <dbReference type="PIRSR" id="PIRSR026534-1"/>
    </source>
</evidence>
<evidence type="ECO:0000313" key="10">
    <source>
        <dbReference type="Proteomes" id="UP001244427"/>
    </source>
</evidence>
<feature type="active site" description="Proton donor" evidence="6">
    <location>
        <position position="218"/>
    </location>
</feature>
<evidence type="ECO:0000256" key="4">
    <source>
        <dbReference type="ARBA" id="ARBA00023295"/>
    </source>
</evidence>
<sequence length="328" mass="35075">MIRRFSRPVAAAVIVTAAAALLGCSGAPVAPSLSGDVFVHDPAYVHTDDGDYIYSTGNGQIGDGNIQIRRSDDGASWEYVGEVWKTKPEWLPAAVPGVDNLWAPELYEHGGTWYLYYSASTFGSNRSVIALATNTTLDPDDPAYEWVDRGEVISSEGEDFNAIDPGIVEDAEGVPWMSFGSFFSGLQMVELEWPSGLRASDGEPILIADRGLVENAIEAPYIVAHDGWFYLFASRGFCCKGVDSTYEIIVGRSKDVAGPYLDADGGALLDDGGTVVLTSEGSRVGPGGQSVSGDRLAFHFYDADADGIPTLGLLPITWTDGWPTVDGR</sequence>
<keyword evidence="3 5" id="KW-0378">Hydrolase</keyword>
<feature type="site" description="Important for catalytic activity, responsible for pKa modulation of the active site Glu and correct orientation of both the proton donor and substrate" evidence="7">
    <location>
        <position position="164"/>
    </location>
</feature>
<feature type="signal peptide" evidence="8">
    <location>
        <begin position="1"/>
        <end position="30"/>
    </location>
</feature>
<comment type="caution">
    <text evidence="9">The sequence shown here is derived from an EMBL/GenBank/DDBJ whole genome shotgun (WGS) entry which is preliminary data.</text>
</comment>
<dbReference type="GO" id="GO:0005975">
    <property type="term" value="P:carbohydrate metabolic process"/>
    <property type="evidence" value="ECO:0007669"/>
    <property type="project" value="InterPro"/>
</dbReference>
<dbReference type="Proteomes" id="UP001244427">
    <property type="component" value="Unassembled WGS sequence"/>
</dbReference>
<dbReference type="PROSITE" id="PS51257">
    <property type="entry name" value="PROKAR_LIPOPROTEIN"/>
    <property type="match status" value="1"/>
</dbReference>
<dbReference type="InterPro" id="IPR050727">
    <property type="entry name" value="GH43_arabinanases"/>
</dbReference>
<reference evidence="9 10" key="1">
    <citation type="submission" date="2023-07" db="EMBL/GenBank/DDBJ databases">
        <title>Comparative genomics of wheat-associated soil bacteria to identify genetic determinants of phenazine resistance.</title>
        <authorList>
            <person name="Mouncey N."/>
        </authorList>
    </citation>
    <scope>NUCLEOTIDE SEQUENCE [LARGE SCALE GENOMIC DNA]</scope>
    <source>
        <strain evidence="9 10">W4I9-1</strain>
    </source>
</reference>
<dbReference type="CDD" id="cd08998">
    <property type="entry name" value="GH43_Arb43a-like"/>
    <property type="match status" value="1"/>
</dbReference>
<dbReference type="EC" id="3.2.1.99" evidence="9"/>
<gene>
    <name evidence="9" type="ORF">QFZ53_003887</name>
</gene>
<organism evidence="9 10">
    <name type="scientific">Microbacterium natoriense</name>
    <dbReference type="NCBI Taxonomy" id="284570"/>
    <lineage>
        <taxon>Bacteria</taxon>
        <taxon>Bacillati</taxon>
        <taxon>Actinomycetota</taxon>
        <taxon>Actinomycetes</taxon>
        <taxon>Micrococcales</taxon>
        <taxon>Microbacteriaceae</taxon>
        <taxon>Microbacterium</taxon>
    </lineage>
</organism>